<evidence type="ECO:0000313" key="3">
    <source>
        <dbReference type="Proteomes" id="UP000263900"/>
    </source>
</evidence>
<dbReference type="Proteomes" id="UP000263900">
    <property type="component" value="Chromosome"/>
</dbReference>
<keyword evidence="3" id="KW-1185">Reference proteome</keyword>
<feature type="transmembrane region" description="Helical" evidence="1">
    <location>
        <begin position="87"/>
        <end position="117"/>
    </location>
</feature>
<proteinExistence type="predicted"/>
<organism evidence="2 3">
    <name type="scientific">Paraflavitalea soli</name>
    <dbReference type="NCBI Taxonomy" id="2315862"/>
    <lineage>
        <taxon>Bacteria</taxon>
        <taxon>Pseudomonadati</taxon>
        <taxon>Bacteroidota</taxon>
        <taxon>Chitinophagia</taxon>
        <taxon>Chitinophagales</taxon>
        <taxon>Chitinophagaceae</taxon>
        <taxon>Paraflavitalea</taxon>
    </lineage>
</organism>
<dbReference type="EMBL" id="CP032157">
    <property type="protein sequence ID" value="AXY74556.1"/>
    <property type="molecule type" value="Genomic_DNA"/>
</dbReference>
<feature type="transmembrane region" description="Helical" evidence="1">
    <location>
        <begin position="12"/>
        <end position="29"/>
    </location>
</feature>
<dbReference type="KEGG" id="pseg:D3H65_11455"/>
<gene>
    <name evidence="2" type="ORF">D3H65_11455</name>
</gene>
<dbReference type="AlphaFoldDB" id="A0A3B7MNM1"/>
<reference evidence="2 3" key="1">
    <citation type="submission" date="2018-09" db="EMBL/GenBank/DDBJ databases">
        <title>Genome sequencing of strain 6GH32-13.</title>
        <authorList>
            <person name="Weon H.-Y."/>
            <person name="Heo J."/>
            <person name="Kwon S.-W."/>
        </authorList>
    </citation>
    <scope>NUCLEOTIDE SEQUENCE [LARGE SCALE GENOMIC DNA]</scope>
    <source>
        <strain evidence="2 3">5GH32-13</strain>
    </source>
</reference>
<accession>A0A3B7MNM1</accession>
<evidence type="ECO:0000256" key="1">
    <source>
        <dbReference type="SAM" id="Phobius"/>
    </source>
</evidence>
<protein>
    <submittedName>
        <fullName evidence="2">Uncharacterized protein</fullName>
    </submittedName>
</protein>
<keyword evidence="1" id="KW-0812">Transmembrane</keyword>
<feature type="transmembrane region" description="Helical" evidence="1">
    <location>
        <begin position="56"/>
        <end position="75"/>
    </location>
</feature>
<feature type="transmembrane region" description="Helical" evidence="1">
    <location>
        <begin position="35"/>
        <end position="51"/>
    </location>
</feature>
<name>A0A3B7MNM1_9BACT</name>
<keyword evidence="1" id="KW-1133">Transmembrane helix</keyword>
<sequence length="147" mass="16450">MNNNTPIQNRRYTLYAIAFLLLLASHFFLTGWLSILFYAILGIGLAVLLPADRYVLVKVLLAEIIIAGLFAVVIWNKEQLKAFSINFSLSPFLIILGAVVVNTVTAFLCTGAAFHLTKWMAQYGRGRKHSQSKEKVKTPMPETAYEV</sequence>
<dbReference type="RefSeq" id="WP_119050441.1">
    <property type="nucleotide sequence ID" value="NZ_CP032157.1"/>
</dbReference>
<keyword evidence="1" id="KW-0472">Membrane</keyword>
<evidence type="ECO:0000313" key="2">
    <source>
        <dbReference type="EMBL" id="AXY74556.1"/>
    </source>
</evidence>